<dbReference type="Gene3D" id="2.60.40.2700">
    <property type="match status" value="3"/>
</dbReference>
<comment type="caution">
    <text evidence="4">The sequence shown here is derived from an EMBL/GenBank/DDBJ whole genome shotgun (WGS) entry which is preliminary data.</text>
</comment>
<dbReference type="AlphaFoldDB" id="A0A399NH63"/>
<gene>
    <name evidence="4" type="ORF">DZF96_15520</name>
</gene>
<dbReference type="EC" id="3.2.1.1" evidence="2"/>
<evidence type="ECO:0000313" key="5">
    <source>
        <dbReference type="Proteomes" id="UP000266298"/>
    </source>
</evidence>
<keyword evidence="4" id="KW-0645">Protease</keyword>
<dbReference type="GO" id="GO:0005975">
    <property type="term" value="P:carbohydrate metabolic process"/>
    <property type="evidence" value="ECO:0007669"/>
    <property type="project" value="UniProtKB-ARBA"/>
</dbReference>
<dbReference type="EMBL" id="QWEC01000399">
    <property type="protein sequence ID" value="RII93513.1"/>
    <property type="molecule type" value="Genomic_DNA"/>
</dbReference>
<dbReference type="GO" id="GO:0004556">
    <property type="term" value="F:alpha-amylase activity"/>
    <property type="evidence" value="ECO:0007669"/>
    <property type="project" value="UniProtKB-EC"/>
</dbReference>
<comment type="catalytic activity">
    <reaction evidence="1">
        <text>Endohydrolysis of (1-&gt;4)-alpha-D-glucosidic linkages in polysaccharides containing three or more (1-&gt;4)-alpha-linked D-glucose units.</text>
        <dbReference type="EC" id="3.2.1.1"/>
    </reaction>
</comment>
<protein>
    <recommendedName>
        <fullName evidence="2">alpha-amylase</fullName>
        <ecNumber evidence="2">3.2.1.1</ecNumber>
    </recommendedName>
    <alternativeName>
        <fullName evidence="3">1,4-alpha-D-glucan glucanohydrolase</fullName>
    </alternativeName>
</protein>
<reference evidence="4 5" key="1">
    <citation type="submission" date="2018-08" db="EMBL/GenBank/DDBJ databases">
        <title>Genome Sequence of Clavibacter michiganensis Subspecies type strains, and the Atypical Peach-Colored Strains Isolated from Tomato.</title>
        <authorList>
            <person name="Osdaghi E."/>
            <person name="Portier P."/>
            <person name="Briand M."/>
            <person name="Jacques M.-A."/>
        </authorList>
    </citation>
    <scope>NUCLEOTIDE SEQUENCE [LARGE SCALE GENOMIC DNA]</scope>
    <source>
        <strain evidence="4 5">CFBP 7493</strain>
    </source>
</reference>
<evidence type="ECO:0000313" key="4">
    <source>
        <dbReference type="EMBL" id="RII93513.1"/>
    </source>
</evidence>
<keyword evidence="4" id="KW-0121">Carboxypeptidase</keyword>
<feature type="non-terminal residue" evidence="4">
    <location>
        <position position="656"/>
    </location>
</feature>
<dbReference type="Pfam" id="PF13620">
    <property type="entry name" value="CarboxypepD_reg"/>
    <property type="match status" value="2"/>
</dbReference>
<dbReference type="InterPro" id="IPR013783">
    <property type="entry name" value="Ig-like_fold"/>
</dbReference>
<evidence type="ECO:0000256" key="2">
    <source>
        <dbReference type="ARBA" id="ARBA00012595"/>
    </source>
</evidence>
<feature type="non-terminal residue" evidence="4">
    <location>
        <position position="1"/>
    </location>
</feature>
<sequence>AARGSAPAAVQAAAAFTASPRPTITGTAQVSSPLTAVTGTWTPAPDSFSYRWWRDGVAISGATAARYVPVAADQGKRITVTVTAAKSGYASLARSSGPTAAVTAAPAAQPFTAAPVPTITGTATIGSPLTAVPGTWSPSPRFAYQWFVGDKPIFGATASTYTPTYSDLGRALSVSVAGYRDGYATTVRMSAPTPATVGRGTLTTAVPTITGSAVVGSALRAVPNAWSPDPTFEFRWFADDEAISNATGEYYTPVAADIGKRITVTVTGSAAGYNPAARTSARTAAVVAATTPPPVQATGTIVGRVYLDSVAPGNLISSGEVTPFRVGAAEATSSPIVDGAFRAEGLLPGDYRLAANVTVGGQRLYQYYGEADGVTDGRTFTVQADGTVRLDVVLKRYATISGTATLADGRPAVGSQVEVFRVRGGEVSGATTDASGRFVADGLTPGQYEVHFTAPFTNPDGVIGEWYSDTDDRNAATRFTVGWGQAVTGVDPTLDAGSRLSGIVRAPDGSPYAGARVYVVPEAAALLGADPRTVGGAPTDATGRFRITGILPGRYYVFVAADRSEAPSYASQWLGGSGSLASATVYTATRRADLPSVDARFVVSSSVTATISGTPAAGWSDHAQVTLFQGGTAKRTTFVDPGMDAFLDSVPAGTYR</sequence>
<dbReference type="GO" id="GO:0004180">
    <property type="term" value="F:carboxypeptidase activity"/>
    <property type="evidence" value="ECO:0007669"/>
    <property type="project" value="UniProtKB-KW"/>
</dbReference>
<accession>A0A399NH63</accession>
<dbReference type="RefSeq" id="WP_147362469.1">
    <property type="nucleotide sequence ID" value="NZ_QWEC01000399.1"/>
</dbReference>
<dbReference type="GO" id="GO:0030246">
    <property type="term" value="F:carbohydrate binding"/>
    <property type="evidence" value="ECO:0007669"/>
    <property type="project" value="InterPro"/>
</dbReference>
<keyword evidence="4" id="KW-0378">Hydrolase</keyword>
<name>A0A399NH63_9MICO</name>
<evidence type="ECO:0000256" key="1">
    <source>
        <dbReference type="ARBA" id="ARBA00000548"/>
    </source>
</evidence>
<dbReference type="Proteomes" id="UP000266298">
    <property type="component" value="Unassembled WGS sequence"/>
</dbReference>
<dbReference type="SUPFAM" id="SSF49452">
    <property type="entry name" value="Starch-binding domain-like"/>
    <property type="match status" value="2"/>
</dbReference>
<dbReference type="InterPro" id="IPR013784">
    <property type="entry name" value="Carb-bd-like_fold"/>
</dbReference>
<organism evidence="4 5">
    <name type="scientific">Clavibacter michiganensis</name>
    <dbReference type="NCBI Taxonomy" id="28447"/>
    <lineage>
        <taxon>Bacteria</taxon>
        <taxon>Bacillati</taxon>
        <taxon>Actinomycetota</taxon>
        <taxon>Actinomycetes</taxon>
        <taxon>Micrococcales</taxon>
        <taxon>Microbacteriaceae</taxon>
        <taxon>Clavibacter</taxon>
    </lineage>
</organism>
<proteinExistence type="predicted"/>
<dbReference type="Gene3D" id="2.60.40.10">
    <property type="entry name" value="Immunoglobulins"/>
    <property type="match status" value="1"/>
</dbReference>
<evidence type="ECO:0000256" key="3">
    <source>
        <dbReference type="ARBA" id="ARBA00030238"/>
    </source>
</evidence>